<keyword evidence="5" id="KW-1185">Reference proteome</keyword>
<evidence type="ECO:0000256" key="2">
    <source>
        <dbReference type="PROSITE-ProRule" id="PRU00708"/>
    </source>
</evidence>
<dbReference type="EMBL" id="JANCYU010000018">
    <property type="protein sequence ID" value="KAK4523631.1"/>
    <property type="molecule type" value="Genomic_DNA"/>
</dbReference>
<evidence type="ECO:0000256" key="3">
    <source>
        <dbReference type="SAM" id="Coils"/>
    </source>
</evidence>
<keyword evidence="3" id="KW-0175">Coiled coil</keyword>
<dbReference type="PANTHER" id="PTHR47447:SF23">
    <property type="entry name" value="PENTACOTRIPEPTIDE-REPEAT REGION OF PRORP DOMAIN-CONTAINING PROTEIN"/>
    <property type="match status" value="1"/>
</dbReference>
<dbReference type="Pfam" id="PF01535">
    <property type="entry name" value="PPR"/>
    <property type="match status" value="1"/>
</dbReference>
<name>A0AAV9I8K6_9RHOD</name>
<keyword evidence="1" id="KW-0677">Repeat</keyword>
<organism evidence="4 5">
    <name type="scientific">Galdieria yellowstonensis</name>
    <dbReference type="NCBI Taxonomy" id="3028027"/>
    <lineage>
        <taxon>Eukaryota</taxon>
        <taxon>Rhodophyta</taxon>
        <taxon>Bangiophyceae</taxon>
        <taxon>Galdieriales</taxon>
        <taxon>Galdieriaceae</taxon>
        <taxon>Galdieria</taxon>
    </lineage>
</organism>
<dbReference type="PROSITE" id="PS51375">
    <property type="entry name" value="PPR"/>
    <property type="match status" value="4"/>
</dbReference>
<feature type="repeat" description="PPR" evidence="2">
    <location>
        <begin position="1179"/>
        <end position="1213"/>
    </location>
</feature>
<evidence type="ECO:0000313" key="5">
    <source>
        <dbReference type="Proteomes" id="UP001300502"/>
    </source>
</evidence>
<proteinExistence type="predicted"/>
<feature type="repeat" description="PPR" evidence="2">
    <location>
        <begin position="1144"/>
        <end position="1178"/>
    </location>
</feature>
<feature type="repeat" description="PPR" evidence="2">
    <location>
        <begin position="801"/>
        <end position="835"/>
    </location>
</feature>
<dbReference type="NCBIfam" id="TIGR00756">
    <property type="entry name" value="PPR"/>
    <property type="match status" value="5"/>
</dbReference>
<feature type="repeat" description="PPR" evidence="2">
    <location>
        <begin position="1353"/>
        <end position="1387"/>
    </location>
</feature>
<dbReference type="PANTHER" id="PTHR47447">
    <property type="entry name" value="OS03G0856100 PROTEIN"/>
    <property type="match status" value="1"/>
</dbReference>
<accession>A0AAV9I8K6</accession>
<gene>
    <name evidence="4" type="ORF">GAYE_PCTG71G1527</name>
</gene>
<evidence type="ECO:0000313" key="4">
    <source>
        <dbReference type="EMBL" id="KAK4523631.1"/>
    </source>
</evidence>
<protein>
    <recommendedName>
        <fullName evidence="6">Pentatricopeptide (PPR) repeat-containing protein</fullName>
    </recommendedName>
</protein>
<reference evidence="4 5" key="1">
    <citation type="submission" date="2022-07" db="EMBL/GenBank/DDBJ databases">
        <title>Genome-wide signatures of adaptation to extreme environments.</title>
        <authorList>
            <person name="Cho C.H."/>
            <person name="Yoon H.S."/>
        </authorList>
    </citation>
    <scope>NUCLEOTIDE SEQUENCE [LARGE SCALE GENOMIC DNA]</scope>
    <source>
        <strain evidence="4 5">108.79 E11</strain>
    </source>
</reference>
<dbReference type="InterPro" id="IPR002885">
    <property type="entry name" value="PPR_rpt"/>
</dbReference>
<dbReference type="Gene3D" id="1.25.40.10">
    <property type="entry name" value="Tetratricopeptide repeat domain"/>
    <property type="match status" value="4"/>
</dbReference>
<dbReference type="Pfam" id="PF13041">
    <property type="entry name" value="PPR_2"/>
    <property type="match status" value="2"/>
</dbReference>
<dbReference type="InterPro" id="IPR011990">
    <property type="entry name" value="TPR-like_helical_dom_sf"/>
</dbReference>
<evidence type="ECO:0000256" key="1">
    <source>
        <dbReference type="ARBA" id="ARBA00022737"/>
    </source>
</evidence>
<feature type="coiled-coil region" evidence="3">
    <location>
        <begin position="16"/>
        <end position="81"/>
    </location>
</feature>
<dbReference type="Pfam" id="PF13812">
    <property type="entry name" value="PPR_3"/>
    <property type="match status" value="3"/>
</dbReference>
<comment type="caution">
    <text evidence="4">The sequence shown here is derived from an EMBL/GenBank/DDBJ whole genome shotgun (WGS) entry which is preliminary data.</text>
</comment>
<dbReference type="SUPFAM" id="SSF48452">
    <property type="entry name" value="TPR-like"/>
    <property type="match status" value="1"/>
</dbReference>
<sequence>MESTVEEVKNAALSVLQEAEIKITSLQALVATKENQLEEAREQLFRMRQFEIEAGQWKSRATTLEKLVLELSEERKQLLERVKHMDSLLTTHTSVSKNGFHENNKLRVTEPIFTEILPLVCETKEVLPVFRVCHYPCISMPNDKAVDSGHWMMNEMECRHLDQKRYSCSSVTSDSGSVSPRHSPAPVQTLDQNSEECIRLTSFSQTLETRNDNDASKSIGIASFYALHSSLMIVVGKFILKQLEKHTWCWNGMRPLSIEDPTLLKRIVNNMLFSWNVSDLAKYELYDGKWIPCFRNIWKQVVLHFDSHPSIVSSEHFLFFGIILFCCYFNWKAEHGRRMEERDCTTCCLEEECHKDENTEMKVKRRSTLASHHDMENNELKYLSIRTAMESIIHQLIIANDKAVRKCRYWKKQAEFHEQKAFYYRGEVSQLKASLSACNLEMLQWKNGLCGMKEKLIQLQQVKCDLSKETLQYKNAYCNMEEMFNVKLCLSQKSTRQYEDKLKTLELENEKYYHERTKWLEERNTYESNIRRLQVSIEHWETQVKRLQDSLTENENIRKQLENRLVELEQREGRAKTEYKELLERHEQELSKAYDRIDELRIEWKQTEQQLAESRKRECLLDTKVDTLQQALESTKDELVVQLVDTKIRLAQSYEEVERLRQAQRKRSVSGAEAENHLSFFMGRYKITFSKSYFDIITTVIKYPNYRNNNFITPNRTWKQGIWRPYGKLPIVWSYEQTPFDNTVNSNILAEKVENVDFKPIQVFSVSNLNREIARLCETGNFLTALRVLERTNDSNCIQPDSSTYHCMIRWLTKRGEERLARYCLKLMLERGLKPYTESVNLLMKQYFVESMRAVERASLLFERMKELNVPLDSYTYNSLLHVYAMNGQVGLMEQLWEDMGYCKAGDVQKLNTFLSEAEKNPKLVNQLHIGVYNCYVDSLLQLGQLKEAETVLQRIFDNETAYQPTIYTYNTLLKLQRERKDDIRAMQILQHMKEKETEPDIYSFCIVADCLCRNDKMETAMLLRDKMDHISRENRTVYYNILLKGCKMKKDRALETAWRILDKMTNDQVLPDSISFVSLLEICYEMKDLNSVRTVIEIMFNSKKRIAVEAINTGLSVLCKMKAPLEESLQLMKWAKENHILPDTISYNILIDHAFRWRDWEQGEKIFKELLSQGLKPDATTYNYLIRAYSNSNQYGKVVGTFKEMKKRNFTPNEQSCSCLVRVFHLQGNEEAAMQVLHLMERCHSPRNDPSILAFVRAYIAVGRLQDAFGMKKLLSQERGRLWKTVVTILMDAFASVGDVRVVEELMEEVRMLLHHKEMLDPIHTGIYIKALCNACQHDKAFQVLKEDSRCDIIWYNTLLHSLAKLGQVEKLSQVLHYMQERGISHDKHTYHAMRPLMQKFASLLSQYHHTKLAKEP</sequence>
<feature type="coiled-coil region" evidence="3">
    <location>
        <begin position="495"/>
        <end position="617"/>
    </location>
</feature>
<dbReference type="Proteomes" id="UP001300502">
    <property type="component" value="Unassembled WGS sequence"/>
</dbReference>
<evidence type="ECO:0008006" key="6">
    <source>
        <dbReference type="Google" id="ProtNLM"/>
    </source>
</evidence>